<sequence length="336" mass="36330">MRNSWRTLMAVTSVIALSIVLGLVIVTALRSPVEGSLRHYSANFSDASGLFTGNDVRISGVQVGKVDRVSLDGDSARVDFSVQSDRPIYTETIVAIRYQSLLGQRYVELAQPAVRGEELAAGANIPVGQTIPSFDVAKLFNGFKPIFQTLDPAQFNRFGENLLRLIQGDDDGIGPVLRDVDAIMKVAVNRRAALVTIIHNLSQVAQELGGTSQQLVYLINSLSDVLGTFAEKADDFNTAVTTALPLLRNLNNMLGYAERTIDGANTPVFDIMSRMFPQTPTVMAGISLLPDLIQGMRDSLIEDKPVTPSFKCSNGVATLPGIGEISFAEQNLVICK</sequence>
<dbReference type="InterPro" id="IPR005693">
    <property type="entry name" value="Mce"/>
</dbReference>
<dbReference type="RefSeq" id="WP_070913018.1">
    <property type="nucleotide sequence ID" value="NZ_MLIC01000008.1"/>
</dbReference>
<reference evidence="3 4" key="1">
    <citation type="submission" date="2016-10" db="EMBL/GenBank/DDBJ databases">
        <title>Evaluation of Human, Animal and Environmental Mycobacterium chelonae Isolates by Core Genome Phylogenomic Analysis, Targeted Gene Comparison, and Anti-microbial Susceptibility Patterns: A Tale of Mistaken Identities.</title>
        <authorList>
            <person name="Fogelson S.B."/>
            <person name="Camus A.C."/>
            <person name="Lorenz W."/>
            <person name="Vasireddy R."/>
            <person name="Vasireddy S."/>
            <person name="Smith T."/>
            <person name="Brown-Elliott B.A."/>
            <person name="Wallace R.J.Jr."/>
            <person name="Hasan N.A."/>
            <person name="Reischl U."/>
            <person name="Sanchez S."/>
        </authorList>
    </citation>
    <scope>NUCLEOTIDE SEQUENCE [LARGE SCALE GENOMIC DNA]</scope>
    <source>
        <strain evidence="3 4">8528</strain>
    </source>
</reference>
<organism evidence="3 4">
    <name type="scientific">Mycobacteroides saopaulense</name>
    <dbReference type="NCBI Taxonomy" id="1578165"/>
    <lineage>
        <taxon>Bacteria</taxon>
        <taxon>Bacillati</taxon>
        <taxon>Actinomycetota</taxon>
        <taxon>Actinomycetes</taxon>
        <taxon>Mycobacteriales</taxon>
        <taxon>Mycobacteriaceae</taxon>
        <taxon>Mycobacteroides</taxon>
    </lineage>
</organism>
<dbReference type="Pfam" id="PF11887">
    <property type="entry name" value="Mce4_CUP1"/>
    <property type="match status" value="1"/>
</dbReference>
<name>A0ABX3BYZ0_9MYCO</name>
<dbReference type="InterPro" id="IPR024516">
    <property type="entry name" value="Mce_C"/>
</dbReference>
<proteinExistence type="predicted"/>
<dbReference type="Pfam" id="PF02470">
    <property type="entry name" value="MlaD"/>
    <property type="match status" value="1"/>
</dbReference>
<evidence type="ECO:0000259" key="2">
    <source>
        <dbReference type="Pfam" id="PF11887"/>
    </source>
</evidence>
<gene>
    <name evidence="3" type="ORF">BKG73_13255</name>
</gene>
<evidence type="ECO:0000313" key="3">
    <source>
        <dbReference type="EMBL" id="OHU09019.1"/>
    </source>
</evidence>
<dbReference type="Proteomes" id="UP000179621">
    <property type="component" value="Unassembled WGS sequence"/>
</dbReference>
<dbReference type="InterPro" id="IPR003399">
    <property type="entry name" value="Mce/MlaD"/>
</dbReference>
<dbReference type="NCBIfam" id="TIGR00996">
    <property type="entry name" value="Mtu_fam_mce"/>
    <property type="match status" value="1"/>
</dbReference>
<feature type="domain" description="Mce/MlaD" evidence="1">
    <location>
        <begin position="39"/>
        <end position="111"/>
    </location>
</feature>
<dbReference type="PANTHER" id="PTHR33371">
    <property type="entry name" value="INTERMEMBRANE PHOSPHOLIPID TRANSPORT SYSTEM BINDING PROTEIN MLAD-RELATED"/>
    <property type="match status" value="1"/>
</dbReference>
<dbReference type="EMBL" id="MLIH01000025">
    <property type="protein sequence ID" value="OHU09019.1"/>
    <property type="molecule type" value="Genomic_DNA"/>
</dbReference>
<accession>A0ABX3BYZ0</accession>
<protein>
    <submittedName>
        <fullName evidence="3">Mammalian cell entry protein</fullName>
    </submittedName>
</protein>
<dbReference type="InterPro" id="IPR052336">
    <property type="entry name" value="MlaD_Phospholipid_Transporter"/>
</dbReference>
<dbReference type="PANTHER" id="PTHR33371:SF17">
    <property type="entry name" value="MCE-FAMILY PROTEIN MCE1B"/>
    <property type="match status" value="1"/>
</dbReference>
<evidence type="ECO:0000259" key="1">
    <source>
        <dbReference type="Pfam" id="PF02470"/>
    </source>
</evidence>
<keyword evidence="4" id="KW-1185">Reference proteome</keyword>
<comment type="caution">
    <text evidence="3">The sequence shown here is derived from an EMBL/GenBank/DDBJ whole genome shotgun (WGS) entry which is preliminary data.</text>
</comment>
<feature type="domain" description="Mammalian cell entry C-terminal" evidence="2">
    <location>
        <begin position="116"/>
        <end position="266"/>
    </location>
</feature>
<evidence type="ECO:0000313" key="4">
    <source>
        <dbReference type="Proteomes" id="UP000179621"/>
    </source>
</evidence>